<dbReference type="Proteomes" id="UP000680279">
    <property type="component" value="Unassembled WGS sequence"/>
</dbReference>
<organism evidence="2 3">
    <name type="scientific">Siminovitchia fordii</name>
    <dbReference type="NCBI Taxonomy" id="254759"/>
    <lineage>
        <taxon>Bacteria</taxon>
        <taxon>Bacillati</taxon>
        <taxon>Bacillota</taxon>
        <taxon>Bacilli</taxon>
        <taxon>Bacillales</taxon>
        <taxon>Bacillaceae</taxon>
        <taxon>Siminovitchia</taxon>
    </lineage>
</organism>
<proteinExistence type="predicted"/>
<keyword evidence="1" id="KW-0472">Membrane</keyword>
<protein>
    <submittedName>
        <fullName evidence="2">Uncharacterized protein</fullName>
    </submittedName>
</protein>
<keyword evidence="1" id="KW-0812">Transmembrane</keyword>
<gene>
    <name evidence="2" type="ORF">J1TS3_19280</name>
</gene>
<comment type="caution">
    <text evidence="2">The sequence shown here is derived from an EMBL/GenBank/DDBJ whole genome shotgun (WGS) entry which is preliminary data.</text>
</comment>
<keyword evidence="3" id="KW-1185">Reference proteome</keyword>
<feature type="transmembrane region" description="Helical" evidence="1">
    <location>
        <begin position="6"/>
        <end position="28"/>
    </location>
</feature>
<evidence type="ECO:0000313" key="2">
    <source>
        <dbReference type="EMBL" id="GIN20794.1"/>
    </source>
</evidence>
<sequence length="51" mass="5607">MDISILIGLVIFLAVVALFLVFFIGSALNFDDASRVDRPASPEDFEGKRGY</sequence>
<dbReference type="EMBL" id="BOQT01000006">
    <property type="protein sequence ID" value="GIN20794.1"/>
    <property type="molecule type" value="Genomic_DNA"/>
</dbReference>
<dbReference type="RefSeq" id="WP_018706197.1">
    <property type="nucleotide sequence ID" value="NZ_BOQT01000006.1"/>
</dbReference>
<keyword evidence="1" id="KW-1133">Transmembrane helix</keyword>
<reference evidence="2 3" key="1">
    <citation type="submission" date="2021-03" db="EMBL/GenBank/DDBJ databases">
        <title>Antimicrobial resistance genes in bacteria isolated from Japanese honey, and their potential for conferring macrolide and lincosamide resistance in the American foulbrood pathogen Paenibacillus larvae.</title>
        <authorList>
            <person name="Okamoto M."/>
            <person name="Kumagai M."/>
            <person name="Kanamori H."/>
            <person name="Takamatsu D."/>
        </authorList>
    </citation>
    <scope>NUCLEOTIDE SEQUENCE [LARGE SCALE GENOMIC DNA]</scope>
    <source>
        <strain evidence="2 3">J1TS3</strain>
    </source>
</reference>
<evidence type="ECO:0000256" key="1">
    <source>
        <dbReference type="SAM" id="Phobius"/>
    </source>
</evidence>
<name>A0ABQ4K4Y6_9BACI</name>
<evidence type="ECO:0000313" key="3">
    <source>
        <dbReference type="Proteomes" id="UP000680279"/>
    </source>
</evidence>
<accession>A0ABQ4K4Y6</accession>